<dbReference type="AlphaFoldDB" id="A0A3B5ANH7"/>
<dbReference type="GeneID" id="103364009"/>
<name>A0A3B5ANH7_9TELE</name>
<dbReference type="Ensembl" id="ENSSPAT00000015340.1">
    <property type="protein sequence ID" value="ENSSPAP00000015092.1"/>
    <property type="gene ID" value="ENSSPAG00000011389.1"/>
</dbReference>
<dbReference type="RefSeq" id="XP_008289224.1">
    <property type="nucleotide sequence ID" value="XM_008291002.1"/>
</dbReference>
<gene>
    <name evidence="3" type="primary">FAM53B</name>
    <name evidence="5" type="synonym">LOC103364009</name>
</gene>
<dbReference type="Proteomes" id="UP000694891">
    <property type="component" value="Unplaced"/>
</dbReference>
<feature type="region of interest" description="Disordered" evidence="2">
    <location>
        <begin position="214"/>
        <end position="238"/>
    </location>
</feature>
<sequence length="451" mass="49469">MVIIFSKTLEKKKGVNDVRSKNIERRLRELHTMSRGTTLFSCAEADRWLDLGRGCAIQQRVPCQTGASLESLWDGSRHWAKEPGSATAITSLIRDLSLGNSGVTGTHTSSTTAHYTTTATSQAPTAPPSKRQCRSLSFSDEFSGFRSSWRPQGSRVWTTVEKRRCHSGGSVRGGGGHFPIMQRSSSFSLPSRSSIPSDGALDLPFFNQRLPLHPQFTASPLSPTSPSSHHPHHHSHSHLFLRPLSLSHEQISLPELQREEASETSSPDSTPELGRRAGQRAGGTGCLSRSRSQPCVLNDKKIGMKRRRPEDAQEQRPSLDLAKMTQKLQTFQSLSCPGFSATDGCQSSLPLPSFETTSQPESDFAAVSELGLESRQEARGEDDDEEEEEEEEEDSSYGELDSDSACSVDSRPGSPVGTVDGKRTLWKGDCGTQRDIFQLGGELDLDQIERN</sequence>
<reference evidence="3" key="1">
    <citation type="submission" date="2023-09" db="UniProtKB">
        <authorList>
            <consortium name="Ensembl"/>
        </authorList>
    </citation>
    <scope>IDENTIFICATION</scope>
</reference>
<feature type="region of interest" description="Disordered" evidence="2">
    <location>
        <begin position="104"/>
        <end position="132"/>
    </location>
</feature>
<dbReference type="InterPro" id="IPR029356">
    <property type="entry name" value="FAM53"/>
</dbReference>
<proteinExistence type="inferred from homology"/>
<feature type="compositionally biased region" description="Low complexity" evidence="2">
    <location>
        <begin position="219"/>
        <end position="228"/>
    </location>
</feature>
<accession>A0A3B5ANH7</accession>
<dbReference type="GeneTree" id="ENSGT00530000063371"/>
<evidence type="ECO:0000256" key="2">
    <source>
        <dbReference type="SAM" id="MobiDB-lite"/>
    </source>
</evidence>
<dbReference type="GO" id="GO:0006606">
    <property type="term" value="P:protein import into nucleus"/>
    <property type="evidence" value="ECO:0007669"/>
    <property type="project" value="TreeGrafter"/>
</dbReference>
<feature type="compositionally biased region" description="Polar residues" evidence="2">
    <location>
        <begin position="350"/>
        <end position="361"/>
    </location>
</feature>
<feature type="region of interest" description="Disordered" evidence="2">
    <location>
        <begin position="255"/>
        <end position="318"/>
    </location>
</feature>
<protein>
    <submittedName>
        <fullName evidence="3 5">Protein FAM53B-like</fullName>
    </submittedName>
</protein>
<feature type="compositionally biased region" description="Basic residues" evidence="2">
    <location>
        <begin position="229"/>
        <end position="238"/>
    </location>
</feature>
<dbReference type="PANTHER" id="PTHR28567:SF1">
    <property type="entry name" value="PROTEIN FAM53B"/>
    <property type="match status" value="1"/>
</dbReference>
<dbReference type="PANTHER" id="PTHR28567">
    <property type="entry name" value="PROTEIN FAM53A-LIKE ISOFORM X1"/>
    <property type="match status" value="1"/>
</dbReference>
<evidence type="ECO:0000313" key="3">
    <source>
        <dbReference type="Ensembl" id="ENSSPAP00000015092.1"/>
    </source>
</evidence>
<feature type="compositionally biased region" description="Low complexity" evidence="2">
    <location>
        <begin position="183"/>
        <end position="193"/>
    </location>
</feature>
<feature type="compositionally biased region" description="Basic and acidic residues" evidence="2">
    <location>
        <begin position="298"/>
        <end position="314"/>
    </location>
</feature>
<evidence type="ECO:0000256" key="1">
    <source>
        <dbReference type="ARBA" id="ARBA00010984"/>
    </source>
</evidence>
<reference evidence="5" key="2">
    <citation type="submission" date="2025-04" db="UniProtKB">
        <authorList>
            <consortium name="RefSeq"/>
        </authorList>
    </citation>
    <scope>IDENTIFICATION</scope>
</reference>
<dbReference type="STRING" id="144197.ENSSPAP00000015092"/>
<dbReference type="GO" id="GO:0090263">
    <property type="term" value="P:positive regulation of canonical Wnt signaling pathway"/>
    <property type="evidence" value="ECO:0007669"/>
    <property type="project" value="TreeGrafter"/>
</dbReference>
<dbReference type="GO" id="GO:0005634">
    <property type="term" value="C:nucleus"/>
    <property type="evidence" value="ECO:0007669"/>
    <property type="project" value="TreeGrafter"/>
</dbReference>
<feature type="region of interest" description="Disordered" evidence="2">
    <location>
        <begin position="165"/>
        <end position="193"/>
    </location>
</feature>
<feature type="compositionally biased region" description="Low complexity" evidence="2">
    <location>
        <begin position="104"/>
        <end position="124"/>
    </location>
</feature>
<keyword evidence="4" id="KW-1185">Reference proteome</keyword>
<comment type="similarity">
    <text evidence="1">Belongs to the FAM53 family.</text>
</comment>
<organism evidence="3">
    <name type="scientific">Stegastes partitus</name>
    <name type="common">bicolor damselfish</name>
    <dbReference type="NCBI Taxonomy" id="144197"/>
    <lineage>
        <taxon>Eukaryota</taxon>
        <taxon>Metazoa</taxon>
        <taxon>Chordata</taxon>
        <taxon>Craniata</taxon>
        <taxon>Vertebrata</taxon>
        <taxon>Euteleostomi</taxon>
        <taxon>Actinopterygii</taxon>
        <taxon>Neopterygii</taxon>
        <taxon>Teleostei</taxon>
        <taxon>Neoteleostei</taxon>
        <taxon>Acanthomorphata</taxon>
        <taxon>Ovalentaria</taxon>
        <taxon>Pomacentridae</taxon>
        <taxon>Stegastes</taxon>
    </lineage>
</organism>
<feature type="region of interest" description="Disordered" evidence="2">
    <location>
        <begin position="350"/>
        <end position="425"/>
    </location>
</feature>
<feature type="compositionally biased region" description="Acidic residues" evidence="2">
    <location>
        <begin position="380"/>
        <end position="402"/>
    </location>
</feature>
<dbReference type="Pfam" id="PF15242">
    <property type="entry name" value="FAM53"/>
    <property type="match status" value="1"/>
</dbReference>
<dbReference type="OrthoDB" id="9934966at2759"/>
<evidence type="ECO:0000313" key="4">
    <source>
        <dbReference type="Proteomes" id="UP000694891"/>
    </source>
</evidence>
<evidence type="ECO:0000313" key="5">
    <source>
        <dbReference type="RefSeq" id="XP_008289224.1"/>
    </source>
</evidence>